<evidence type="ECO:0000256" key="1">
    <source>
        <dbReference type="SAM" id="SignalP"/>
    </source>
</evidence>
<sequence length="191" mass="21086">MKKRMILGGTAVLAVLAAVAVAQMRPGETPAPEGLVTQADDNPFAGLDEIFNEPGPDLGMTEEEVQAEDDYLRMSPPAGETGDVPEALTENVLYETCDKVPEVNSADYQAKSEDGYASRMIYSYVLMRHTLDSRDCTCTGKVAPFAEVQKIKDQIAAEHGEDWNRYQFGDDYFDQSRKLRDEVEAMCGGKF</sequence>
<dbReference type="RefSeq" id="WP_090525147.1">
    <property type="nucleotide sequence ID" value="NZ_FNAH01000012.1"/>
</dbReference>
<evidence type="ECO:0000313" key="3">
    <source>
        <dbReference type="Proteomes" id="UP000199344"/>
    </source>
</evidence>
<organism evidence="2 3">
    <name type="scientific">Paracoccus isoporae</name>
    <dbReference type="NCBI Taxonomy" id="591205"/>
    <lineage>
        <taxon>Bacteria</taxon>
        <taxon>Pseudomonadati</taxon>
        <taxon>Pseudomonadota</taxon>
        <taxon>Alphaproteobacteria</taxon>
        <taxon>Rhodobacterales</taxon>
        <taxon>Paracoccaceae</taxon>
        <taxon>Paracoccus</taxon>
    </lineage>
</organism>
<reference evidence="2 3" key="1">
    <citation type="submission" date="2016-10" db="EMBL/GenBank/DDBJ databases">
        <authorList>
            <person name="de Groot N.N."/>
        </authorList>
    </citation>
    <scope>NUCLEOTIDE SEQUENCE [LARGE SCALE GENOMIC DNA]</scope>
    <source>
        <strain evidence="2 3">DSM 22220</strain>
    </source>
</reference>
<dbReference type="OrthoDB" id="7772081at2"/>
<dbReference type="AlphaFoldDB" id="A0A1G7G2L7"/>
<keyword evidence="3" id="KW-1185">Reference proteome</keyword>
<accession>A0A1G7G2L7</accession>
<keyword evidence="1" id="KW-0732">Signal</keyword>
<evidence type="ECO:0000313" key="2">
    <source>
        <dbReference type="EMBL" id="SDE82396.1"/>
    </source>
</evidence>
<dbReference type="STRING" id="591205.SAMN05421538_11230"/>
<proteinExistence type="predicted"/>
<gene>
    <name evidence="2" type="ORF">SAMN05421538_11230</name>
</gene>
<protein>
    <submittedName>
        <fullName evidence="2">Uncharacterized protein</fullName>
    </submittedName>
</protein>
<feature type="chain" id="PRO_5011568776" evidence="1">
    <location>
        <begin position="23"/>
        <end position="191"/>
    </location>
</feature>
<feature type="signal peptide" evidence="1">
    <location>
        <begin position="1"/>
        <end position="22"/>
    </location>
</feature>
<dbReference type="Proteomes" id="UP000199344">
    <property type="component" value="Unassembled WGS sequence"/>
</dbReference>
<name>A0A1G7G2L7_9RHOB</name>
<dbReference type="EMBL" id="FNAH01000012">
    <property type="protein sequence ID" value="SDE82396.1"/>
    <property type="molecule type" value="Genomic_DNA"/>
</dbReference>